<evidence type="ECO:0000313" key="1">
    <source>
        <dbReference type="EMBL" id="EEX19676.1"/>
    </source>
</evidence>
<comment type="caution">
    <text evidence="1">The sequence shown here is derived from an EMBL/GenBank/DDBJ whole genome shotgun (WGS) entry which is preliminary data.</text>
</comment>
<dbReference type="AlphaFoldDB" id="C9MLZ2"/>
<dbReference type="STRING" id="649761.HMPREF0973_00618"/>
<organism evidence="1 2">
    <name type="scientific">Prevotella veroralis F0319</name>
    <dbReference type="NCBI Taxonomy" id="649761"/>
    <lineage>
        <taxon>Bacteria</taxon>
        <taxon>Pseudomonadati</taxon>
        <taxon>Bacteroidota</taxon>
        <taxon>Bacteroidia</taxon>
        <taxon>Bacteroidales</taxon>
        <taxon>Prevotellaceae</taxon>
        <taxon>Prevotella</taxon>
    </lineage>
</organism>
<evidence type="ECO:0000313" key="2">
    <source>
        <dbReference type="Proteomes" id="UP000003327"/>
    </source>
</evidence>
<proteinExistence type="predicted"/>
<reference evidence="1 2" key="1">
    <citation type="submission" date="2009-09" db="EMBL/GenBank/DDBJ databases">
        <authorList>
            <person name="Weinstock G."/>
            <person name="Sodergren E."/>
            <person name="Clifton S."/>
            <person name="Fulton L."/>
            <person name="Fulton B."/>
            <person name="Courtney L."/>
            <person name="Fronick C."/>
            <person name="Harrison M."/>
            <person name="Strong C."/>
            <person name="Farmer C."/>
            <person name="Delahaunty K."/>
            <person name="Markovic C."/>
            <person name="Hall O."/>
            <person name="Minx P."/>
            <person name="Tomlinson C."/>
            <person name="Mitreva M."/>
            <person name="Nelson J."/>
            <person name="Hou S."/>
            <person name="Wollam A."/>
            <person name="Pepin K.H."/>
            <person name="Johnson M."/>
            <person name="Bhonagiri V."/>
            <person name="Nash W.E."/>
            <person name="Warren W."/>
            <person name="Chinwalla A."/>
            <person name="Mardis E.R."/>
            <person name="Wilson R.K."/>
        </authorList>
    </citation>
    <scope>NUCLEOTIDE SEQUENCE [LARGE SCALE GENOMIC DNA]</scope>
    <source>
        <strain evidence="1 2">F0319</strain>
    </source>
</reference>
<keyword evidence="2" id="KW-1185">Reference proteome</keyword>
<gene>
    <name evidence="1" type="ORF">HMPREF0973_00618</name>
</gene>
<dbReference type="Proteomes" id="UP000003327">
    <property type="component" value="Unassembled WGS sequence"/>
</dbReference>
<dbReference type="EMBL" id="ACVA01000013">
    <property type="protein sequence ID" value="EEX19676.1"/>
    <property type="molecule type" value="Genomic_DNA"/>
</dbReference>
<sequence length="49" mass="5606">MGRLYSAVSWQTDEGICPYKFSITSNRTNNLFTCQPVHSSTLPNHNFEL</sequence>
<name>C9MLZ2_9BACT</name>
<protein>
    <submittedName>
        <fullName evidence="1">Uncharacterized protein</fullName>
    </submittedName>
</protein>
<dbReference type="HOGENOM" id="CLU_3139314_0_0_10"/>
<accession>C9MLZ2</accession>